<feature type="non-terminal residue" evidence="1">
    <location>
        <position position="1"/>
    </location>
</feature>
<proteinExistence type="predicted"/>
<comment type="caution">
    <text evidence="1">The sequence shown here is derived from an EMBL/GenBank/DDBJ whole genome shotgun (WGS) entry which is preliminary data.</text>
</comment>
<dbReference type="Proteomes" id="UP000092605">
    <property type="component" value="Unassembled WGS sequence"/>
</dbReference>
<evidence type="ECO:0000313" key="2">
    <source>
        <dbReference type="Proteomes" id="UP000092605"/>
    </source>
</evidence>
<organism evidence="1 2">
    <name type="scientific">Alkalithermobacter thermoalcaliphilus JW-YL-7 = DSM 7308</name>
    <dbReference type="NCBI Taxonomy" id="1121328"/>
    <lineage>
        <taxon>Bacteria</taxon>
        <taxon>Bacillati</taxon>
        <taxon>Bacillota</taxon>
        <taxon>Clostridia</taxon>
        <taxon>Peptostreptococcales</taxon>
        <taxon>Tepidibacteraceae</taxon>
        <taxon>Alkalithermobacter</taxon>
    </lineage>
</organism>
<dbReference type="EMBL" id="LSFY01000003">
    <property type="protein sequence ID" value="KXZ38863.1"/>
    <property type="molecule type" value="Genomic_DNA"/>
</dbReference>
<gene>
    <name evidence="1" type="ORF">JWYL7_1885</name>
</gene>
<dbReference type="AlphaFoldDB" id="A0A150FMI6"/>
<reference evidence="1 2" key="1">
    <citation type="submission" date="2016-02" db="EMBL/GenBank/DDBJ databases">
        <title>Draft genome sequence for Clostridium paradoxum JW-YL-7.</title>
        <authorList>
            <person name="Utturkar S.M."/>
            <person name="Lancaster A."/>
            <person name="Poole F.L."/>
            <person name="Adams M.W."/>
            <person name="Brown S.D."/>
        </authorList>
    </citation>
    <scope>NUCLEOTIDE SEQUENCE [LARGE SCALE GENOMIC DNA]</scope>
    <source>
        <strain evidence="1 2">JW-YL-7</strain>
    </source>
</reference>
<name>A0A150FMI6_CLOPD</name>
<evidence type="ECO:0000313" key="1">
    <source>
        <dbReference type="EMBL" id="KXZ38863.1"/>
    </source>
</evidence>
<sequence length="27" mass="3400">NMVKVEATWLYNLDEWEGIYQKKREKK</sequence>
<protein>
    <submittedName>
        <fullName evidence="1">Uncharacterized protein</fullName>
    </submittedName>
</protein>
<accession>A0A150FMI6</accession>